<dbReference type="Pfam" id="PF05016">
    <property type="entry name" value="ParE_toxin"/>
    <property type="match status" value="1"/>
</dbReference>
<gene>
    <name evidence="2" type="ORF">I5M07_15840</name>
</gene>
<dbReference type="RefSeq" id="WP_200107425.1">
    <property type="nucleotide sequence ID" value="NZ_JAEHFV010000010.1"/>
</dbReference>
<reference evidence="2" key="1">
    <citation type="submission" date="2020-12" db="EMBL/GenBank/DDBJ databases">
        <title>Bacterial novel species Flavobacterium sp. SE-1-e isolated from soil.</title>
        <authorList>
            <person name="Jung H.-Y."/>
        </authorList>
    </citation>
    <scope>NUCLEOTIDE SEQUENCE</scope>
    <source>
        <strain evidence="2">SE-1-e</strain>
    </source>
</reference>
<dbReference type="SUPFAM" id="SSF143011">
    <property type="entry name" value="RelE-like"/>
    <property type="match status" value="1"/>
</dbReference>
<evidence type="ECO:0000313" key="3">
    <source>
        <dbReference type="Proteomes" id="UP000609172"/>
    </source>
</evidence>
<dbReference type="InterPro" id="IPR035093">
    <property type="entry name" value="RelE/ParE_toxin_dom_sf"/>
</dbReference>
<keyword evidence="3" id="KW-1185">Reference proteome</keyword>
<dbReference type="Gene3D" id="3.30.2310.20">
    <property type="entry name" value="RelE-like"/>
    <property type="match status" value="1"/>
</dbReference>
<dbReference type="EMBL" id="JAEHFV010000010">
    <property type="protein sequence ID" value="MBK0371300.1"/>
    <property type="molecule type" value="Genomic_DNA"/>
</dbReference>
<dbReference type="InterPro" id="IPR007712">
    <property type="entry name" value="RelE/ParE_toxin"/>
</dbReference>
<sequence length="105" mass="12606">MPYEIIWSNFAENQLDEIFEYYVKKASLKVAKNLLQKLLAEPNTILNNPEMFQIEDLLIDREETYRYLICKNYKIIYSVDQKLKLIKIADVFDTRQNPITIKRTK</sequence>
<proteinExistence type="predicted"/>
<accession>A0A934PQN1</accession>
<dbReference type="Proteomes" id="UP000609172">
    <property type="component" value="Unassembled WGS sequence"/>
</dbReference>
<dbReference type="AlphaFoldDB" id="A0A934PQN1"/>
<name>A0A934PQN1_9FLAO</name>
<evidence type="ECO:0000256" key="1">
    <source>
        <dbReference type="ARBA" id="ARBA00022649"/>
    </source>
</evidence>
<protein>
    <submittedName>
        <fullName evidence="2">Type II toxin-antitoxin system RelE/ParE family toxin</fullName>
    </submittedName>
</protein>
<comment type="caution">
    <text evidence="2">The sequence shown here is derived from an EMBL/GenBank/DDBJ whole genome shotgun (WGS) entry which is preliminary data.</text>
</comment>
<organism evidence="2 3">
    <name type="scientific">Flavobacterium agrisoli</name>
    <dbReference type="NCBI Taxonomy" id="2793066"/>
    <lineage>
        <taxon>Bacteria</taxon>
        <taxon>Pseudomonadati</taxon>
        <taxon>Bacteroidota</taxon>
        <taxon>Flavobacteriia</taxon>
        <taxon>Flavobacteriales</taxon>
        <taxon>Flavobacteriaceae</taxon>
        <taxon>Flavobacterium</taxon>
    </lineage>
</organism>
<keyword evidence="1" id="KW-1277">Toxin-antitoxin system</keyword>
<evidence type="ECO:0000313" key="2">
    <source>
        <dbReference type="EMBL" id="MBK0371300.1"/>
    </source>
</evidence>